<sequence length="478" mass="51480">MYKQYIGGKLAEGRGAKIDVTNPANDALIASYSGADAAQAQEALQAAAEAFKTFRGLPLPVRLGYLAKLREAMLENMDHIVELDSLESGKPHQEAVLDFWMGVGCIEYYSEEVKRIQGQSLQDLYGPRGAGYNIVERRPVGVVVAHLAWNFPLLNIMCKLPPAVASGCACIIKPSVNTPLASLFIGELCEKIGFPAGAVNIISGPSSVLGKELNSSTIPRLLTCIGSAETGKQIMQQGSTSVKSYSLELGGNAPCIVMPDADLEAAVDAIVSQKYANAGQVCVNYNRVFVHKDVYDRFLQLTADAVKKVKVGAMNEYPGENVMGPIITREARDKALAMIDDAVKKGARLLAGGTVPEGREKGNWLTPTLLADCADSMRVFQEEQFAPILAVTSFTDLDDTLRRAVDTEYGLRSYLYTHDARVIGKCFERFESGVIVVNNASGGPNVPHVGIKGSGVLCGTSSYGLNNYYDLRVLCLKP</sequence>
<dbReference type="STRING" id="1123282.SAMN02745823_03549"/>
<evidence type="ECO:0000259" key="4">
    <source>
        <dbReference type="Pfam" id="PF00171"/>
    </source>
</evidence>
<dbReference type="InterPro" id="IPR029510">
    <property type="entry name" value="Ald_DH_CS_GLU"/>
</dbReference>
<feature type="domain" description="Aldehyde dehydrogenase" evidence="4">
    <location>
        <begin position="14"/>
        <end position="472"/>
    </location>
</feature>
<dbReference type="OrthoDB" id="9762913at2"/>
<gene>
    <name evidence="5" type="ORF">SAMN02745823_03549</name>
</gene>
<feature type="active site" evidence="2">
    <location>
        <position position="248"/>
    </location>
</feature>
<dbReference type="Proteomes" id="UP000183995">
    <property type="component" value="Unassembled WGS sequence"/>
</dbReference>
<dbReference type="InterPro" id="IPR016162">
    <property type="entry name" value="Ald_DH_N"/>
</dbReference>
<comment type="similarity">
    <text evidence="3">Belongs to the aldehyde dehydrogenase family.</text>
</comment>
<dbReference type="Pfam" id="PF00171">
    <property type="entry name" value="Aldedh"/>
    <property type="match status" value="1"/>
</dbReference>
<dbReference type="Gene3D" id="3.40.605.10">
    <property type="entry name" value="Aldehyde Dehydrogenase, Chain A, domain 1"/>
    <property type="match status" value="1"/>
</dbReference>
<reference evidence="5 6" key="1">
    <citation type="submission" date="2016-11" db="EMBL/GenBank/DDBJ databases">
        <authorList>
            <person name="Jaros S."/>
            <person name="Januszkiewicz K."/>
            <person name="Wedrychowicz H."/>
        </authorList>
    </citation>
    <scope>NUCLEOTIDE SEQUENCE [LARGE SCALE GENOMIC DNA]</scope>
    <source>
        <strain evidence="5 6">DSM 10068</strain>
    </source>
</reference>
<accession>A0A1M5ZCY1</accession>
<dbReference type="InterPro" id="IPR015590">
    <property type="entry name" value="Aldehyde_DH_dom"/>
</dbReference>
<evidence type="ECO:0000256" key="2">
    <source>
        <dbReference type="PROSITE-ProRule" id="PRU10007"/>
    </source>
</evidence>
<dbReference type="InterPro" id="IPR016161">
    <property type="entry name" value="Ald_DH/histidinol_DH"/>
</dbReference>
<dbReference type="AlphaFoldDB" id="A0A1M5ZCY1"/>
<evidence type="ECO:0000256" key="3">
    <source>
        <dbReference type="RuleBase" id="RU003345"/>
    </source>
</evidence>
<dbReference type="InterPro" id="IPR016160">
    <property type="entry name" value="Ald_DH_CS_CYS"/>
</dbReference>
<dbReference type="PROSITE" id="PS00070">
    <property type="entry name" value="ALDEHYDE_DEHYDR_CYS"/>
    <property type="match status" value="1"/>
</dbReference>
<dbReference type="Gene3D" id="3.40.309.10">
    <property type="entry name" value="Aldehyde Dehydrogenase, Chain A, domain 2"/>
    <property type="match status" value="1"/>
</dbReference>
<organism evidence="5 6">
    <name type="scientific">Sporobacter termitidis DSM 10068</name>
    <dbReference type="NCBI Taxonomy" id="1123282"/>
    <lineage>
        <taxon>Bacteria</taxon>
        <taxon>Bacillati</taxon>
        <taxon>Bacillota</taxon>
        <taxon>Clostridia</taxon>
        <taxon>Eubacteriales</taxon>
        <taxon>Oscillospiraceae</taxon>
        <taxon>Sporobacter</taxon>
    </lineage>
</organism>
<dbReference type="SUPFAM" id="SSF53720">
    <property type="entry name" value="ALDH-like"/>
    <property type="match status" value="1"/>
</dbReference>
<keyword evidence="1 3" id="KW-0560">Oxidoreductase</keyword>
<proteinExistence type="inferred from homology"/>
<protein>
    <submittedName>
        <fullName evidence="5">Succinate-semialdehyde dehydrogenase / glutarate-semialdehyde dehydrogenase</fullName>
    </submittedName>
</protein>
<evidence type="ECO:0000313" key="6">
    <source>
        <dbReference type="Proteomes" id="UP000183995"/>
    </source>
</evidence>
<dbReference type="EMBL" id="FQXV01000017">
    <property type="protein sequence ID" value="SHI22097.1"/>
    <property type="molecule type" value="Genomic_DNA"/>
</dbReference>
<dbReference type="PANTHER" id="PTHR43353:SF5">
    <property type="entry name" value="SUCCINATE-SEMIALDEHYDE DEHYDROGENASE, MITOCHONDRIAL"/>
    <property type="match status" value="1"/>
</dbReference>
<dbReference type="PANTHER" id="PTHR43353">
    <property type="entry name" value="SUCCINATE-SEMIALDEHYDE DEHYDROGENASE, MITOCHONDRIAL"/>
    <property type="match status" value="1"/>
</dbReference>
<keyword evidence="6" id="KW-1185">Reference proteome</keyword>
<name>A0A1M5ZCY1_9FIRM</name>
<dbReference type="InterPro" id="IPR016163">
    <property type="entry name" value="Ald_DH_C"/>
</dbReference>
<dbReference type="PROSITE" id="PS00687">
    <property type="entry name" value="ALDEHYDE_DEHYDR_GLU"/>
    <property type="match status" value="1"/>
</dbReference>
<dbReference type="InterPro" id="IPR050740">
    <property type="entry name" value="Aldehyde_DH_Superfamily"/>
</dbReference>
<evidence type="ECO:0000256" key="1">
    <source>
        <dbReference type="ARBA" id="ARBA00023002"/>
    </source>
</evidence>
<dbReference type="GO" id="GO:0016620">
    <property type="term" value="F:oxidoreductase activity, acting on the aldehyde or oxo group of donors, NAD or NADP as acceptor"/>
    <property type="evidence" value="ECO:0007669"/>
    <property type="project" value="InterPro"/>
</dbReference>
<dbReference type="RefSeq" id="WP_073082226.1">
    <property type="nucleotide sequence ID" value="NZ_FQXV01000017.1"/>
</dbReference>
<evidence type="ECO:0000313" key="5">
    <source>
        <dbReference type="EMBL" id="SHI22097.1"/>
    </source>
</evidence>